<keyword evidence="1" id="KW-0812">Transmembrane</keyword>
<dbReference type="AlphaFoldDB" id="A0A811UKQ1"/>
<dbReference type="Proteomes" id="UP000606786">
    <property type="component" value="Unassembled WGS sequence"/>
</dbReference>
<gene>
    <name evidence="2" type="ORF">CCAP1982_LOCUS8151</name>
</gene>
<keyword evidence="1" id="KW-1133">Transmembrane helix</keyword>
<protein>
    <submittedName>
        <fullName evidence="2">(Mediterranean fruit fly) hypothetical protein</fullName>
    </submittedName>
</protein>
<organism evidence="2 3">
    <name type="scientific">Ceratitis capitata</name>
    <name type="common">Mediterranean fruit fly</name>
    <name type="synonym">Tephritis capitata</name>
    <dbReference type="NCBI Taxonomy" id="7213"/>
    <lineage>
        <taxon>Eukaryota</taxon>
        <taxon>Metazoa</taxon>
        <taxon>Ecdysozoa</taxon>
        <taxon>Arthropoda</taxon>
        <taxon>Hexapoda</taxon>
        <taxon>Insecta</taxon>
        <taxon>Pterygota</taxon>
        <taxon>Neoptera</taxon>
        <taxon>Endopterygota</taxon>
        <taxon>Diptera</taxon>
        <taxon>Brachycera</taxon>
        <taxon>Muscomorpha</taxon>
        <taxon>Tephritoidea</taxon>
        <taxon>Tephritidae</taxon>
        <taxon>Ceratitis</taxon>
        <taxon>Ceratitis</taxon>
    </lineage>
</organism>
<sequence length="124" mass="14108">MLLRRRKFSDAILWEYFYCRKLPALQKHILSLAHFTTFWLSLATYYLLLPRSCSIFFHRQLWLVGWLVGLCMAENGGKMCQRTCDCFIHSPVQPNCRPVKCVAAAAAAEQALAKRSGGVGIKTP</sequence>
<dbReference type="EMBL" id="CAJHJT010000012">
    <property type="protein sequence ID" value="CAD6999619.1"/>
    <property type="molecule type" value="Genomic_DNA"/>
</dbReference>
<feature type="transmembrane region" description="Helical" evidence="1">
    <location>
        <begin position="29"/>
        <end position="49"/>
    </location>
</feature>
<evidence type="ECO:0000313" key="2">
    <source>
        <dbReference type="EMBL" id="CAD6999619.1"/>
    </source>
</evidence>
<proteinExistence type="predicted"/>
<evidence type="ECO:0000256" key="1">
    <source>
        <dbReference type="SAM" id="Phobius"/>
    </source>
</evidence>
<keyword evidence="1" id="KW-0472">Membrane</keyword>
<keyword evidence="3" id="KW-1185">Reference proteome</keyword>
<reference evidence="2" key="1">
    <citation type="submission" date="2020-11" db="EMBL/GenBank/DDBJ databases">
        <authorList>
            <person name="Whitehead M."/>
        </authorList>
    </citation>
    <scope>NUCLEOTIDE SEQUENCE</scope>
    <source>
        <strain evidence="2">EGII</strain>
    </source>
</reference>
<accession>A0A811UKQ1</accession>
<comment type="caution">
    <text evidence="2">The sequence shown here is derived from an EMBL/GenBank/DDBJ whole genome shotgun (WGS) entry which is preliminary data.</text>
</comment>
<name>A0A811UKQ1_CERCA</name>
<evidence type="ECO:0000313" key="3">
    <source>
        <dbReference type="Proteomes" id="UP000606786"/>
    </source>
</evidence>